<dbReference type="EMBL" id="SJCY01000001">
    <property type="protein sequence ID" value="TDG37917.1"/>
    <property type="molecule type" value="Genomic_DNA"/>
</dbReference>
<proteinExistence type="inferred from homology"/>
<comment type="caution">
    <text evidence="7">The sequence shown here is derived from an EMBL/GenBank/DDBJ whole genome shotgun (WGS) entry which is preliminary data.</text>
</comment>
<evidence type="ECO:0000256" key="1">
    <source>
        <dbReference type="ARBA" id="ARBA00004829"/>
    </source>
</evidence>
<evidence type="ECO:0000256" key="3">
    <source>
        <dbReference type="ARBA" id="ARBA00022746"/>
    </source>
</evidence>
<gene>
    <name evidence="7" type="primary">crtI</name>
    <name evidence="7" type="ORF">EZJ43_02165</name>
</gene>
<comment type="similarity">
    <text evidence="2 5">Belongs to the carotenoid/retinoid oxidoreductase family.</text>
</comment>
<keyword evidence="8" id="KW-1185">Reference proteome</keyword>
<evidence type="ECO:0000313" key="7">
    <source>
        <dbReference type="EMBL" id="TDG37917.1"/>
    </source>
</evidence>
<keyword evidence="3 5" id="KW-0125">Carotenoid biosynthesis</keyword>
<evidence type="ECO:0000256" key="4">
    <source>
        <dbReference type="ARBA" id="ARBA00023002"/>
    </source>
</evidence>
<organism evidence="7 8">
    <name type="scientific">Pedobacter changchengzhani</name>
    <dbReference type="NCBI Taxonomy" id="2529274"/>
    <lineage>
        <taxon>Bacteria</taxon>
        <taxon>Pseudomonadati</taxon>
        <taxon>Bacteroidota</taxon>
        <taxon>Sphingobacteriia</taxon>
        <taxon>Sphingobacteriales</taxon>
        <taxon>Sphingobacteriaceae</taxon>
        <taxon>Pedobacter</taxon>
    </lineage>
</organism>
<dbReference type="AlphaFoldDB" id="A0A4R5MPX0"/>
<feature type="domain" description="Amine oxidase" evidence="6">
    <location>
        <begin position="11"/>
        <end position="483"/>
    </location>
</feature>
<dbReference type="NCBIfam" id="TIGR02734">
    <property type="entry name" value="crtI_fam"/>
    <property type="match status" value="1"/>
</dbReference>
<dbReference type="GO" id="GO:0016117">
    <property type="term" value="P:carotenoid biosynthetic process"/>
    <property type="evidence" value="ECO:0007669"/>
    <property type="project" value="UniProtKB-KW"/>
</dbReference>
<keyword evidence="4 5" id="KW-0560">Oxidoreductase</keyword>
<dbReference type="InterPro" id="IPR002937">
    <property type="entry name" value="Amino_oxidase"/>
</dbReference>
<dbReference type="PANTHER" id="PTHR43734">
    <property type="entry name" value="PHYTOENE DESATURASE"/>
    <property type="match status" value="1"/>
</dbReference>
<dbReference type="Proteomes" id="UP000295668">
    <property type="component" value="Unassembled WGS sequence"/>
</dbReference>
<dbReference type="Gene3D" id="3.50.50.60">
    <property type="entry name" value="FAD/NAD(P)-binding domain"/>
    <property type="match status" value="2"/>
</dbReference>
<dbReference type="GO" id="GO:0016491">
    <property type="term" value="F:oxidoreductase activity"/>
    <property type="evidence" value="ECO:0007669"/>
    <property type="project" value="UniProtKB-KW"/>
</dbReference>
<protein>
    <submittedName>
        <fullName evidence="7">Phytoene desaturase</fullName>
    </submittedName>
</protein>
<dbReference type="InterPro" id="IPR054840">
    <property type="entry name" value="hydcarot_desat_CrtD"/>
</dbReference>
<dbReference type="NCBIfam" id="NF042421">
    <property type="entry name" value="hydcarot_desat_CrtD"/>
    <property type="match status" value="1"/>
</dbReference>
<evidence type="ECO:0000256" key="2">
    <source>
        <dbReference type="ARBA" id="ARBA00006046"/>
    </source>
</evidence>
<dbReference type="OrthoDB" id="9774675at2"/>
<reference evidence="7 8" key="1">
    <citation type="submission" date="2019-02" db="EMBL/GenBank/DDBJ databases">
        <title>Pedobacter sp. nov., a novel speices isolated from soil of pinguins habitat in Antarcitica.</title>
        <authorList>
            <person name="He R.-H."/>
        </authorList>
    </citation>
    <scope>NUCLEOTIDE SEQUENCE [LARGE SCALE GENOMIC DNA]</scope>
    <source>
        <strain evidence="7 8">E01020</strain>
    </source>
</reference>
<dbReference type="InterPro" id="IPR014105">
    <property type="entry name" value="Carotenoid/retinoid_OxRdtase"/>
</dbReference>
<dbReference type="Pfam" id="PF01593">
    <property type="entry name" value="Amino_oxidase"/>
    <property type="match status" value="1"/>
</dbReference>
<name>A0A4R5MPX0_9SPHI</name>
<dbReference type="SUPFAM" id="SSF51905">
    <property type="entry name" value="FAD/NAD(P)-binding domain"/>
    <property type="match status" value="1"/>
</dbReference>
<comment type="pathway">
    <text evidence="1 5">Carotenoid biosynthesis.</text>
</comment>
<dbReference type="InterPro" id="IPR036188">
    <property type="entry name" value="FAD/NAD-bd_sf"/>
</dbReference>
<dbReference type="PANTHER" id="PTHR43734:SF7">
    <property type="entry name" value="4,4'-DIAPONEUROSPORENE OXYGENASE"/>
    <property type="match status" value="1"/>
</dbReference>
<dbReference type="RefSeq" id="WP_133261010.1">
    <property type="nucleotide sequence ID" value="NZ_SJCY01000001.1"/>
</dbReference>
<evidence type="ECO:0000256" key="5">
    <source>
        <dbReference type="RuleBase" id="RU362075"/>
    </source>
</evidence>
<evidence type="ECO:0000259" key="6">
    <source>
        <dbReference type="Pfam" id="PF01593"/>
    </source>
</evidence>
<sequence length="494" mass="55718">MPKAIIIGAGIAGIASAIRMAVKGYEVEVIEANTHAGGKLAEIEMNGFRFDAGPSLFTMPQYVDELFTLAGKNPKDYFEYQKLNEICNYFYEDGLRLTAYADVKKFAAEIDSKTESSAKEIHRFLQKSKTIYDVTNQVFLQRTLHKVKSYLHWDTVKSVFRFGQIDAFRTQAKANESFFTDNRVTQLFNRYATYNGSNPYQAPATLNVIPHFEYEFGAFLPNGGMYSITKSLVKLAEDLGVNFTFNTKVDEIVYKAEGRGWQAEGVKIGGQIQKADIVISNLDIWFTYKNLLKEIPAPKKLLNQERSSSALIFYWGVKGTFEELDLHNILFAADYKAEFDAIWNEKTIYNDPTVYINITSKYLKEDAPTGCENWFVMINVPANIGQNWDKLIAEAKAQIINKINKALKIDLTEHIICEKILDPRSLEIKTGSYQGSLYGNSANNQFSAFLRHPNFTSKIKNLYFCGGSVHPGGGIPLALLSAKIIDENLKIPKS</sequence>
<evidence type="ECO:0000313" key="8">
    <source>
        <dbReference type="Proteomes" id="UP000295668"/>
    </source>
</evidence>
<accession>A0A4R5MPX0</accession>